<dbReference type="NCBIfam" id="TIGR02665">
    <property type="entry name" value="molyb_mobA"/>
    <property type="match status" value="1"/>
</dbReference>
<dbReference type="GO" id="GO:0046872">
    <property type="term" value="F:metal ion binding"/>
    <property type="evidence" value="ECO:0007669"/>
    <property type="project" value="UniProtKB-KW"/>
</dbReference>
<evidence type="ECO:0000256" key="4">
    <source>
        <dbReference type="ARBA" id="ARBA00022741"/>
    </source>
</evidence>
<comment type="subcellular location">
    <subcellularLocation>
        <location evidence="8">Cytoplasm</location>
    </subcellularLocation>
</comment>
<dbReference type="SUPFAM" id="SSF53448">
    <property type="entry name" value="Nucleotide-diphospho-sugar transferases"/>
    <property type="match status" value="1"/>
</dbReference>
<comment type="cofactor">
    <cofactor evidence="8">
        <name>Mg(2+)</name>
        <dbReference type="ChEBI" id="CHEBI:18420"/>
    </cofactor>
</comment>
<keyword evidence="1 8" id="KW-0963">Cytoplasm</keyword>
<evidence type="ECO:0000256" key="2">
    <source>
        <dbReference type="ARBA" id="ARBA00022679"/>
    </source>
</evidence>
<reference evidence="10" key="1">
    <citation type="submission" date="2020-03" db="EMBL/GenBank/DDBJ databases">
        <title>Solimonas marina sp. nov., isolated from deep seawater of the Pacific Ocean.</title>
        <authorList>
            <person name="Liu X."/>
            <person name="Lai Q."/>
            <person name="Sun F."/>
            <person name="Gai Y."/>
            <person name="Li G."/>
            <person name="Shao Z."/>
        </authorList>
    </citation>
    <scope>NUCLEOTIDE SEQUENCE</scope>
    <source>
        <strain evidence="10">C16B3</strain>
    </source>
</reference>
<keyword evidence="7 8" id="KW-0501">Molybdenum cofactor biosynthesis</keyword>
<dbReference type="HAMAP" id="MF_00316">
    <property type="entry name" value="MobA"/>
    <property type="match status" value="1"/>
</dbReference>
<dbReference type="EMBL" id="JAAVXB010000008">
    <property type="protein sequence ID" value="NKF23449.1"/>
    <property type="molecule type" value="Genomic_DNA"/>
</dbReference>
<evidence type="ECO:0000256" key="8">
    <source>
        <dbReference type="HAMAP-Rule" id="MF_00316"/>
    </source>
</evidence>
<dbReference type="PANTHER" id="PTHR19136:SF81">
    <property type="entry name" value="MOLYBDENUM COFACTOR GUANYLYLTRANSFERASE"/>
    <property type="match status" value="1"/>
</dbReference>
<dbReference type="CDD" id="cd02503">
    <property type="entry name" value="MobA"/>
    <property type="match status" value="1"/>
</dbReference>
<comment type="subunit">
    <text evidence="8">Monomer.</text>
</comment>
<dbReference type="GO" id="GO:0061603">
    <property type="term" value="F:molybdenum cofactor guanylyltransferase activity"/>
    <property type="evidence" value="ECO:0007669"/>
    <property type="project" value="UniProtKB-EC"/>
</dbReference>
<protein>
    <recommendedName>
        <fullName evidence="8">Molybdenum cofactor guanylyltransferase</fullName>
        <shortName evidence="8">MoCo guanylyltransferase</shortName>
        <ecNumber evidence="8">2.7.7.77</ecNumber>
    </recommendedName>
    <alternativeName>
        <fullName evidence="8">GTP:molybdopterin guanylyltransferase</fullName>
    </alternativeName>
    <alternativeName>
        <fullName evidence="8">Mo-MPT guanylyltransferase</fullName>
    </alternativeName>
    <alternativeName>
        <fullName evidence="8">Molybdopterin guanylyltransferase</fullName>
    </alternativeName>
    <alternativeName>
        <fullName evidence="8">Molybdopterin-guanine dinucleotide synthase</fullName>
        <shortName evidence="8">MGD synthase</shortName>
    </alternativeName>
</protein>
<dbReference type="InterPro" id="IPR025877">
    <property type="entry name" value="MobA-like_NTP_Trfase"/>
</dbReference>
<keyword evidence="4 8" id="KW-0547">Nucleotide-binding</keyword>
<dbReference type="PANTHER" id="PTHR19136">
    <property type="entry name" value="MOLYBDENUM COFACTOR GUANYLYLTRANSFERASE"/>
    <property type="match status" value="1"/>
</dbReference>
<evidence type="ECO:0000256" key="3">
    <source>
        <dbReference type="ARBA" id="ARBA00022723"/>
    </source>
</evidence>
<keyword evidence="6 8" id="KW-0342">GTP-binding</keyword>
<keyword evidence="5 8" id="KW-0460">Magnesium</keyword>
<dbReference type="AlphaFoldDB" id="A0A969WC32"/>
<feature type="binding site" evidence="8">
    <location>
        <position position="94"/>
    </location>
    <ligand>
        <name>GTP</name>
        <dbReference type="ChEBI" id="CHEBI:37565"/>
    </ligand>
</feature>
<dbReference type="InterPro" id="IPR013482">
    <property type="entry name" value="Molybde_CF_guanTrfase"/>
</dbReference>
<evidence type="ECO:0000256" key="6">
    <source>
        <dbReference type="ARBA" id="ARBA00023134"/>
    </source>
</evidence>
<evidence type="ECO:0000256" key="5">
    <source>
        <dbReference type="ARBA" id="ARBA00022842"/>
    </source>
</evidence>
<gene>
    <name evidence="8 10" type="primary">mobA</name>
    <name evidence="10" type="ORF">G7Y82_14110</name>
</gene>
<comment type="similarity">
    <text evidence="8">Belongs to the MobA family.</text>
</comment>
<dbReference type="RefSeq" id="WP_168148778.1">
    <property type="nucleotide sequence ID" value="NZ_JAAVXB010000008.1"/>
</dbReference>
<accession>A0A969WC32</accession>
<dbReference type="Proteomes" id="UP000653472">
    <property type="component" value="Unassembled WGS sequence"/>
</dbReference>
<comment type="domain">
    <text evidence="8">The N-terminal domain determines nucleotide recognition and specific binding, while the C-terminal domain determines the specific binding to the target protein.</text>
</comment>
<evidence type="ECO:0000259" key="9">
    <source>
        <dbReference type="Pfam" id="PF12804"/>
    </source>
</evidence>
<keyword evidence="3 8" id="KW-0479">Metal-binding</keyword>
<evidence type="ECO:0000313" key="11">
    <source>
        <dbReference type="Proteomes" id="UP000653472"/>
    </source>
</evidence>
<dbReference type="Gene3D" id="3.90.550.10">
    <property type="entry name" value="Spore Coat Polysaccharide Biosynthesis Protein SpsA, Chain A"/>
    <property type="match status" value="1"/>
</dbReference>
<dbReference type="GO" id="GO:1902758">
    <property type="term" value="P:bis(molybdopterin guanine dinucleotide)molybdenum biosynthetic process"/>
    <property type="evidence" value="ECO:0007669"/>
    <property type="project" value="TreeGrafter"/>
</dbReference>
<evidence type="ECO:0000313" key="10">
    <source>
        <dbReference type="EMBL" id="NKF23449.1"/>
    </source>
</evidence>
<comment type="caution">
    <text evidence="8">Lacks conserved residue(s) required for the propagation of feature annotation.</text>
</comment>
<comment type="function">
    <text evidence="8">Transfers a GMP moiety from GTP to Mo-molybdopterin (Mo-MPT) cofactor (Moco or molybdenum cofactor) to form Mo-molybdopterin guanine dinucleotide (Mo-MGD) cofactor.</text>
</comment>
<comment type="caution">
    <text evidence="10">The sequence shown here is derived from an EMBL/GenBank/DDBJ whole genome shotgun (WGS) entry which is preliminary data.</text>
</comment>
<sequence length="197" mass="21235">MDAVVLAGGRATRMGGADKGLLPLRGRPLVQHVLDALRPQVAQCWISANRHLDRYAAFAETVADSWPDYRGPLAGIAAAADRCRQDWLLAAPCDTPGLPADVVAQLQFALRDGATTAAYAVIDDNPLYPFCLLHRSRFADLRLALERGQYAVGRWLAAADARAVAISGWHGPLLNLNTPALLADAQNPECWNPHPPS</sequence>
<feature type="binding site" evidence="8">
    <location>
        <position position="64"/>
    </location>
    <ligand>
        <name>GTP</name>
        <dbReference type="ChEBI" id="CHEBI:37565"/>
    </ligand>
</feature>
<keyword evidence="10" id="KW-0548">Nucleotidyltransferase</keyword>
<dbReference type="GO" id="GO:0005525">
    <property type="term" value="F:GTP binding"/>
    <property type="evidence" value="ECO:0007669"/>
    <property type="project" value="UniProtKB-UniRule"/>
</dbReference>
<feature type="domain" description="MobA-like NTP transferase" evidence="9">
    <location>
        <begin position="3"/>
        <end position="157"/>
    </location>
</feature>
<keyword evidence="11" id="KW-1185">Reference proteome</keyword>
<comment type="catalytic activity">
    <reaction evidence="8">
        <text>Mo-molybdopterin + GTP + H(+) = Mo-molybdopterin guanine dinucleotide + diphosphate</text>
        <dbReference type="Rhea" id="RHEA:34243"/>
        <dbReference type="ChEBI" id="CHEBI:15378"/>
        <dbReference type="ChEBI" id="CHEBI:33019"/>
        <dbReference type="ChEBI" id="CHEBI:37565"/>
        <dbReference type="ChEBI" id="CHEBI:71302"/>
        <dbReference type="ChEBI" id="CHEBI:71310"/>
        <dbReference type="EC" id="2.7.7.77"/>
    </reaction>
</comment>
<dbReference type="EC" id="2.7.7.77" evidence="8"/>
<evidence type="ECO:0000256" key="7">
    <source>
        <dbReference type="ARBA" id="ARBA00023150"/>
    </source>
</evidence>
<feature type="binding site" evidence="8">
    <location>
        <position position="94"/>
    </location>
    <ligand>
        <name>Mg(2+)</name>
        <dbReference type="ChEBI" id="CHEBI:18420"/>
    </ligand>
</feature>
<proteinExistence type="inferred from homology"/>
<keyword evidence="2 8" id="KW-0808">Transferase</keyword>
<feature type="binding site" evidence="8">
    <location>
        <position position="19"/>
    </location>
    <ligand>
        <name>GTP</name>
        <dbReference type="ChEBI" id="CHEBI:37565"/>
    </ligand>
</feature>
<organism evidence="10 11">
    <name type="scientific">Solimonas marina</name>
    <dbReference type="NCBI Taxonomy" id="2714601"/>
    <lineage>
        <taxon>Bacteria</taxon>
        <taxon>Pseudomonadati</taxon>
        <taxon>Pseudomonadota</taxon>
        <taxon>Gammaproteobacteria</taxon>
        <taxon>Nevskiales</taxon>
        <taxon>Nevskiaceae</taxon>
        <taxon>Solimonas</taxon>
    </lineage>
</organism>
<dbReference type="InterPro" id="IPR029044">
    <property type="entry name" value="Nucleotide-diphossugar_trans"/>
</dbReference>
<name>A0A969WC32_9GAMM</name>
<dbReference type="Pfam" id="PF12804">
    <property type="entry name" value="NTP_transf_3"/>
    <property type="match status" value="1"/>
</dbReference>
<dbReference type="GO" id="GO:0005737">
    <property type="term" value="C:cytoplasm"/>
    <property type="evidence" value="ECO:0007669"/>
    <property type="project" value="UniProtKB-SubCell"/>
</dbReference>
<feature type="binding site" evidence="8">
    <location>
        <begin position="6"/>
        <end position="8"/>
    </location>
    <ligand>
        <name>GTP</name>
        <dbReference type="ChEBI" id="CHEBI:37565"/>
    </ligand>
</feature>
<evidence type="ECO:0000256" key="1">
    <source>
        <dbReference type="ARBA" id="ARBA00022490"/>
    </source>
</evidence>